<dbReference type="GeneID" id="81373488"/>
<dbReference type="EMBL" id="JAPZBU010000009">
    <property type="protein sequence ID" value="KAJ5387330.1"/>
    <property type="molecule type" value="Genomic_DNA"/>
</dbReference>
<evidence type="ECO:0000313" key="2">
    <source>
        <dbReference type="EMBL" id="KAJ5387330.1"/>
    </source>
</evidence>
<sequence>MSLSKALDKVPAGVPLPWKFHHENWEKPWESQSGDFPPQETEREHGLRRRDIKSKLHRPKGVASQLLQEQINRWPWGYTIYRTVFTPESDSHWDTAMDAIQGNIFATLERTLRDGPKENEDAHRILRDGYRTLVFQDKTTLDGASIDQVRQQFKDFVTNEFFPVGVRFRWCLVIDAEAIQSFLRYPQPVEASDLSKPGAIEENGAWVTVVDPEYEPSSTSRGRGRLYQGFVRCHLNRLLSLAWAGSMNHISKMNRRDADGVLWYEEKI</sequence>
<name>A0A9W9VQE1_9EURO</name>
<dbReference type="AlphaFoldDB" id="A0A9W9VQE1"/>
<proteinExistence type="predicted"/>
<evidence type="ECO:0000256" key="1">
    <source>
        <dbReference type="SAM" id="MobiDB-lite"/>
    </source>
</evidence>
<organism evidence="2 3">
    <name type="scientific">Penicillium cosmopolitanum</name>
    <dbReference type="NCBI Taxonomy" id="1131564"/>
    <lineage>
        <taxon>Eukaryota</taxon>
        <taxon>Fungi</taxon>
        <taxon>Dikarya</taxon>
        <taxon>Ascomycota</taxon>
        <taxon>Pezizomycotina</taxon>
        <taxon>Eurotiomycetes</taxon>
        <taxon>Eurotiomycetidae</taxon>
        <taxon>Eurotiales</taxon>
        <taxon>Aspergillaceae</taxon>
        <taxon>Penicillium</taxon>
    </lineage>
</organism>
<gene>
    <name evidence="2" type="ORF">N7509_009871</name>
</gene>
<dbReference type="RefSeq" id="XP_056485128.1">
    <property type="nucleotide sequence ID" value="XM_056634508.1"/>
</dbReference>
<protein>
    <submittedName>
        <fullName evidence="2">Uncharacterized protein</fullName>
    </submittedName>
</protein>
<dbReference type="OrthoDB" id="6499973at2759"/>
<evidence type="ECO:0000313" key="3">
    <source>
        <dbReference type="Proteomes" id="UP001147747"/>
    </source>
</evidence>
<dbReference type="Proteomes" id="UP001147747">
    <property type="component" value="Unassembled WGS sequence"/>
</dbReference>
<reference evidence="2" key="1">
    <citation type="submission" date="2022-12" db="EMBL/GenBank/DDBJ databases">
        <authorList>
            <person name="Petersen C."/>
        </authorList>
    </citation>
    <scope>NUCLEOTIDE SEQUENCE</scope>
    <source>
        <strain evidence="2">IBT 29677</strain>
    </source>
</reference>
<accession>A0A9W9VQE1</accession>
<comment type="caution">
    <text evidence="2">The sequence shown here is derived from an EMBL/GenBank/DDBJ whole genome shotgun (WGS) entry which is preliminary data.</text>
</comment>
<keyword evidence="3" id="KW-1185">Reference proteome</keyword>
<feature type="region of interest" description="Disordered" evidence="1">
    <location>
        <begin position="28"/>
        <end position="54"/>
    </location>
</feature>
<reference evidence="2" key="2">
    <citation type="journal article" date="2023" name="IMA Fungus">
        <title>Comparative genomic study of the Penicillium genus elucidates a diverse pangenome and 15 lateral gene transfer events.</title>
        <authorList>
            <person name="Petersen C."/>
            <person name="Sorensen T."/>
            <person name="Nielsen M.R."/>
            <person name="Sondergaard T.E."/>
            <person name="Sorensen J.L."/>
            <person name="Fitzpatrick D.A."/>
            <person name="Frisvad J.C."/>
            <person name="Nielsen K.L."/>
        </authorList>
    </citation>
    <scope>NUCLEOTIDE SEQUENCE</scope>
    <source>
        <strain evidence="2">IBT 29677</strain>
    </source>
</reference>